<dbReference type="STRING" id="401053.AciPR4_0299"/>
<protein>
    <submittedName>
        <fullName evidence="1">Uncharacterized protein</fullName>
    </submittedName>
</protein>
<gene>
    <name evidence="1" type="ordered locus">AciPR4_0299</name>
</gene>
<evidence type="ECO:0000313" key="2">
    <source>
        <dbReference type="Proteomes" id="UP000006844"/>
    </source>
</evidence>
<dbReference type="AlphaFoldDB" id="E8V0S3"/>
<dbReference type="KEGG" id="tsa:AciPR4_0299"/>
<evidence type="ECO:0000313" key="1">
    <source>
        <dbReference type="EMBL" id="ADV81136.1"/>
    </source>
</evidence>
<dbReference type="EMBL" id="CP002467">
    <property type="protein sequence ID" value="ADV81136.1"/>
    <property type="molecule type" value="Genomic_DNA"/>
</dbReference>
<dbReference type="Proteomes" id="UP000006844">
    <property type="component" value="Chromosome"/>
</dbReference>
<dbReference type="HOGENOM" id="CLU_1045459_0_0_0"/>
<reference evidence="1 2" key="1">
    <citation type="journal article" date="2012" name="Stand. Genomic Sci.">
        <title>Complete genome sequence of Terriglobus saanensis type strain SP1PR4(T), an Acidobacteria from tundra soil.</title>
        <authorList>
            <person name="Rawat S.R."/>
            <person name="Mannisto M.K."/>
            <person name="Starovoytov V."/>
            <person name="Goodwin L."/>
            <person name="Nolan M."/>
            <person name="Hauser L."/>
            <person name="Land M."/>
            <person name="Davenport K.W."/>
            <person name="Woyke T."/>
            <person name="Haggblom M.M."/>
        </authorList>
    </citation>
    <scope>NUCLEOTIDE SEQUENCE</scope>
    <source>
        <strain evidence="2">ATCC BAA-1853 / DSM 23119 / SP1PR4</strain>
    </source>
</reference>
<organism evidence="1 2">
    <name type="scientific">Terriglobus saanensis (strain ATCC BAA-1853 / DSM 23119 / SP1PR4)</name>
    <dbReference type="NCBI Taxonomy" id="401053"/>
    <lineage>
        <taxon>Bacteria</taxon>
        <taxon>Pseudomonadati</taxon>
        <taxon>Acidobacteriota</taxon>
        <taxon>Terriglobia</taxon>
        <taxon>Terriglobales</taxon>
        <taxon>Acidobacteriaceae</taxon>
        <taxon>Terriglobus</taxon>
    </lineage>
</organism>
<keyword evidence="2" id="KW-1185">Reference proteome</keyword>
<accession>E8V0S3</accession>
<sequence length="250" mass="27289">MRWLWVFCLWGAEVAMAEPLPVRHVQGSMQKTLVVRSETGAVIAQGALQQVAHGTDMSLHLVYTFRDGSVDDESTEFSQRGVFRLVRDRHVQKGSYFFRPIDVSEEMATGIVTIRDKDGRAETIHSQLPEDLANGLLGTLLLNAKEGGPAFRVSYLAPVRKGRLVKLAMTSDGAGDFRMAGMKKTAHIFRVKAELGGITSMVASAAGMRPADTRVWIVEGDSPELVRIQGQMYVGGPLVSIELAGTTFSP</sequence>
<dbReference type="eggNOG" id="ENOG5030AN2">
    <property type="taxonomic scope" value="Bacteria"/>
</dbReference>
<proteinExistence type="predicted"/>
<name>E8V0S3_TERSS</name>